<dbReference type="eggNOG" id="COG0639">
    <property type="taxonomic scope" value="Bacteria"/>
</dbReference>
<feature type="domain" description="Calcineurin-like phosphoesterase" evidence="2">
    <location>
        <begin position="1"/>
        <end position="181"/>
    </location>
</feature>
<dbReference type="OrthoDB" id="9813918at2"/>
<proteinExistence type="inferred from homology"/>
<dbReference type="InterPro" id="IPR029052">
    <property type="entry name" value="Metallo-depent_PP-like"/>
</dbReference>
<dbReference type="RefSeq" id="WP_013115517.1">
    <property type="nucleotide sequence ID" value="NC_014151.1"/>
</dbReference>
<name>D5UGY0_CELFN</name>
<dbReference type="Pfam" id="PF12850">
    <property type="entry name" value="Metallophos_2"/>
    <property type="match status" value="1"/>
</dbReference>
<dbReference type="GO" id="GO:0005737">
    <property type="term" value="C:cytoplasm"/>
    <property type="evidence" value="ECO:0007669"/>
    <property type="project" value="TreeGrafter"/>
</dbReference>
<dbReference type="InterPro" id="IPR024654">
    <property type="entry name" value="Calcineurin-like_PHP_lpxH"/>
</dbReference>
<dbReference type="EMBL" id="CP001964">
    <property type="protein sequence ID" value="ADG73183.1"/>
    <property type="molecule type" value="Genomic_DNA"/>
</dbReference>
<dbReference type="Gene3D" id="3.60.21.10">
    <property type="match status" value="1"/>
</dbReference>
<dbReference type="Proteomes" id="UP000000849">
    <property type="component" value="Chromosome"/>
</dbReference>
<organism evidence="3 4">
    <name type="scientific">Cellulomonas flavigena (strain ATCC 482 / DSM 20109 / BCRC 11376 / JCM 18109 / NBRC 3775 / NCIMB 8073 / NRS 134)</name>
    <dbReference type="NCBI Taxonomy" id="446466"/>
    <lineage>
        <taxon>Bacteria</taxon>
        <taxon>Bacillati</taxon>
        <taxon>Actinomycetota</taxon>
        <taxon>Actinomycetes</taxon>
        <taxon>Micrococcales</taxon>
        <taxon>Cellulomonadaceae</taxon>
        <taxon>Cellulomonas</taxon>
    </lineage>
</organism>
<comment type="similarity">
    <text evidence="1">Belongs to the metallophosphoesterase superfamily. YfcE family.</text>
</comment>
<reference evidence="3 4" key="1">
    <citation type="journal article" date="2010" name="Stand. Genomic Sci.">
        <title>Complete genome sequence of Cellulomonas flavigena type strain (134).</title>
        <authorList>
            <person name="Abt B."/>
            <person name="Foster B."/>
            <person name="Lapidus A."/>
            <person name="Clum A."/>
            <person name="Sun H."/>
            <person name="Pukall R."/>
            <person name="Lucas S."/>
            <person name="Glavina Del Rio T."/>
            <person name="Nolan M."/>
            <person name="Tice H."/>
            <person name="Cheng J.F."/>
            <person name="Pitluck S."/>
            <person name="Liolios K."/>
            <person name="Ivanova N."/>
            <person name="Mavromatis K."/>
            <person name="Ovchinnikova G."/>
            <person name="Pati A."/>
            <person name="Goodwin L."/>
            <person name="Chen A."/>
            <person name="Palaniappan K."/>
            <person name="Land M."/>
            <person name="Hauser L."/>
            <person name="Chang Y.J."/>
            <person name="Jeffries C.D."/>
            <person name="Rohde M."/>
            <person name="Goker M."/>
            <person name="Woyke T."/>
            <person name="Bristow J."/>
            <person name="Eisen J.A."/>
            <person name="Markowitz V."/>
            <person name="Hugenholtz P."/>
            <person name="Kyrpides N.C."/>
            <person name="Klenk H.P."/>
        </authorList>
    </citation>
    <scope>NUCLEOTIDE SEQUENCE [LARGE SCALE GENOMIC DNA]</scope>
    <source>
        <strain evidence="4">ATCC 482 / DSM 20109 / BCRC 11376 / JCM 18109 / NBRC 3775 / NCIMB 8073 / NRS 134</strain>
    </source>
</reference>
<evidence type="ECO:0000259" key="2">
    <source>
        <dbReference type="Pfam" id="PF12850"/>
    </source>
</evidence>
<dbReference type="PANTHER" id="PTHR42850">
    <property type="entry name" value="METALLOPHOSPHOESTERASE"/>
    <property type="match status" value="1"/>
</dbReference>
<dbReference type="InterPro" id="IPR011152">
    <property type="entry name" value="Pesterase_MJ0912"/>
</dbReference>
<dbReference type="PIRSF" id="PIRSF000883">
    <property type="entry name" value="Pesterase_MJ0912"/>
    <property type="match status" value="1"/>
</dbReference>
<gene>
    <name evidence="3" type="ordered locus">Cfla_0264</name>
</gene>
<dbReference type="KEGG" id="cfl:Cfla_0264"/>
<evidence type="ECO:0000313" key="3">
    <source>
        <dbReference type="EMBL" id="ADG73183.1"/>
    </source>
</evidence>
<dbReference type="InterPro" id="IPR050126">
    <property type="entry name" value="Ap4A_hydrolase"/>
</dbReference>
<sequence length="252" mass="26706">MRIAVISDVHGNLPALEAVLVDAGAHAVDVTVNLGDLLSGAVLPRETADRLVELGLPTVRGNHERQLLTLPVGRMGASDRLAHDALTPAHRAWLAGLPLTLELPGDVLAFHGSPTDDLQYLLETVGPAGLRRATVDEVIERLGGHAHRRLLLCGHTHLQRAVTLPTGALVVNPGSVGWPAYEDDAPHPHVVEAGTPHARYALVEEVAGRWDVTFRAVDYDWEAAAAAAQGHGRPDVAHALRTGRVPHVAGSA</sequence>
<dbReference type="STRING" id="446466.Cfla_0264"/>
<evidence type="ECO:0000256" key="1">
    <source>
        <dbReference type="ARBA" id="ARBA00008950"/>
    </source>
</evidence>
<dbReference type="CDD" id="cd00838">
    <property type="entry name" value="MPP_superfamily"/>
    <property type="match status" value="1"/>
</dbReference>
<accession>D5UGY0</accession>
<evidence type="ECO:0000313" key="4">
    <source>
        <dbReference type="Proteomes" id="UP000000849"/>
    </source>
</evidence>
<keyword evidence="4" id="KW-1185">Reference proteome</keyword>
<dbReference type="GO" id="GO:0016791">
    <property type="term" value="F:phosphatase activity"/>
    <property type="evidence" value="ECO:0007669"/>
    <property type="project" value="TreeGrafter"/>
</dbReference>
<dbReference type="SUPFAM" id="SSF56300">
    <property type="entry name" value="Metallo-dependent phosphatases"/>
    <property type="match status" value="1"/>
</dbReference>
<dbReference type="PANTHER" id="PTHR42850:SF2">
    <property type="entry name" value="BLL5683 PROTEIN"/>
    <property type="match status" value="1"/>
</dbReference>
<protein>
    <submittedName>
        <fullName evidence="3">Metallophosphoesterase</fullName>
    </submittedName>
</protein>
<dbReference type="HOGENOM" id="CLU_074761_0_1_11"/>
<dbReference type="AlphaFoldDB" id="D5UGY0"/>